<gene>
    <name evidence="1" type="ORF">KC640_00850</name>
</gene>
<dbReference type="Proteomes" id="UP000760819">
    <property type="component" value="Unassembled WGS sequence"/>
</dbReference>
<protein>
    <submittedName>
        <fullName evidence="1">Uncharacterized protein</fullName>
    </submittedName>
</protein>
<comment type="caution">
    <text evidence="1">The sequence shown here is derived from an EMBL/GenBank/DDBJ whole genome shotgun (WGS) entry which is preliminary data.</text>
</comment>
<accession>A0A955I5K3</accession>
<dbReference type="AlphaFoldDB" id="A0A955I5K3"/>
<name>A0A955I5K3_9BACT</name>
<sequence>QQQVLQAIMTEIKNDNSSLTDKLSTYVNLYNLFQTDVQTNVEIKDLAGVFNLVSKISDAYASVVVDQDLDGGRIVHYLGILPGVGWSIGFYDRSGNQLRNYLANVSGNIAFYSEKPKIKIYVNPASTNVPDIAAAIGGGLGFVQNNGDGPWPTDLDSLTGVRIYDFSGGDKAGSIKELQARLPGSRIYSPVIDGLTRSEWGEEIVVIVGL</sequence>
<evidence type="ECO:0000313" key="2">
    <source>
        <dbReference type="Proteomes" id="UP000760819"/>
    </source>
</evidence>
<feature type="non-terminal residue" evidence="1">
    <location>
        <position position="1"/>
    </location>
</feature>
<proteinExistence type="predicted"/>
<reference evidence="1" key="1">
    <citation type="submission" date="2020-04" db="EMBL/GenBank/DDBJ databases">
        <authorList>
            <person name="Zhang T."/>
        </authorList>
    </citation>
    <scope>NUCLEOTIDE SEQUENCE</scope>
    <source>
        <strain evidence="1">HKST-UBA12</strain>
    </source>
</reference>
<evidence type="ECO:0000313" key="1">
    <source>
        <dbReference type="EMBL" id="MCA9378952.1"/>
    </source>
</evidence>
<reference evidence="1" key="2">
    <citation type="journal article" date="2021" name="Microbiome">
        <title>Successional dynamics and alternative stable states in a saline activated sludge microbial community over 9 years.</title>
        <authorList>
            <person name="Wang Y."/>
            <person name="Ye J."/>
            <person name="Ju F."/>
            <person name="Liu L."/>
            <person name="Boyd J.A."/>
            <person name="Deng Y."/>
            <person name="Parks D.H."/>
            <person name="Jiang X."/>
            <person name="Yin X."/>
            <person name="Woodcroft B.J."/>
            <person name="Tyson G.W."/>
            <person name="Hugenholtz P."/>
            <person name="Polz M.F."/>
            <person name="Zhang T."/>
        </authorList>
    </citation>
    <scope>NUCLEOTIDE SEQUENCE</scope>
    <source>
        <strain evidence="1">HKST-UBA12</strain>
    </source>
</reference>
<organism evidence="1 2">
    <name type="scientific">Candidatus Dojkabacteria bacterium</name>
    <dbReference type="NCBI Taxonomy" id="2099670"/>
    <lineage>
        <taxon>Bacteria</taxon>
        <taxon>Candidatus Dojkabacteria</taxon>
    </lineage>
</organism>
<dbReference type="EMBL" id="JAGQLI010000044">
    <property type="protein sequence ID" value="MCA9378952.1"/>
    <property type="molecule type" value="Genomic_DNA"/>
</dbReference>